<evidence type="ECO:0000256" key="1">
    <source>
        <dbReference type="ARBA" id="ARBA00022801"/>
    </source>
</evidence>
<accession>A0A2P8D7S0</accession>
<dbReference type="InterPro" id="IPR036514">
    <property type="entry name" value="SGNH_hydro_sf"/>
</dbReference>
<feature type="domain" description="Sialate O-acetylesterase" evidence="2">
    <location>
        <begin position="3"/>
        <end position="224"/>
    </location>
</feature>
<dbReference type="GO" id="GO:0016788">
    <property type="term" value="F:hydrolase activity, acting on ester bonds"/>
    <property type="evidence" value="ECO:0007669"/>
    <property type="project" value="UniProtKB-ARBA"/>
</dbReference>
<organism evidence="3 4">
    <name type="scientific">Taibaiella chishuiensis</name>
    <dbReference type="NCBI Taxonomy" id="1434707"/>
    <lineage>
        <taxon>Bacteria</taxon>
        <taxon>Pseudomonadati</taxon>
        <taxon>Bacteroidota</taxon>
        <taxon>Chitinophagia</taxon>
        <taxon>Chitinophagales</taxon>
        <taxon>Chitinophagaceae</taxon>
        <taxon>Taibaiella</taxon>
    </lineage>
</organism>
<dbReference type="Proteomes" id="UP000240572">
    <property type="component" value="Unassembled WGS sequence"/>
</dbReference>
<dbReference type="EMBL" id="PYGD01000002">
    <property type="protein sequence ID" value="PSK93239.1"/>
    <property type="molecule type" value="Genomic_DNA"/>
</dbReference>
<dbReference type="AlphaFoldDB" id="A0A2P8D7S0"/>
<name>A0A2P8D7S0_9BACT</name>
<sequence>MIHAFLMIGQSNMAGRGFVQEAPPVFDEHIKMLRNGRWQTMWEPVNYDRPTSGISLAASFAAAWRLQHSDGEIGLIPCAEGGASLKDWAVGGALFDHAVSQARLALRDSKLAGILWHQGESDCFPELAATYAARLEVIIDALRSELDAPGVPLIVGGLGDYLASGIYGQYFQSYPLINTALQDFAHAHAHCYFVSAAGLSANPDGIHFNAASLRVFGLRYFDAFNRLTDAGPDDQEEELLQRIYARPYTLKEQTALLEYRFASGALTSEAYQQALVILKQQ</sequence>
<gene>
    <name evidence="3" type="ORF">B0I18_102209</name>
</gene>
<dbReference type="OrthoDB" id="9795554at2"/>
<dbReference type="RefSeq" id="WP_106522257.1">
    <property type="nucleotide sequence ID" value="NZ_PYGD01000002.1"/>
</dbReference>
<evidence type="ECO:0000313" key="3">
    <source>
        <dbReference type="EMBL" id="PSK93239.1"/>
    </source>
</evidence>
<dbReference type="InterPro" id="IPR052940">
    <property type="entry name" value="Carb_Esterase_6"/>
</dbReference>
<dbReference type="PANTHER" id="PTHR31988:SF19">
    <property type="entry name" value="9-O-ACETYL-N-ACETYLNEURAMINIC ACID DEACETYLASE-RELATED"/>
    <property type="match status" value="1"/>
</dbReference>
<reference evidence="3 4" key="1">
    <citation type="submission" date="2018-03" db="EMBL/GenBank/DDBJ databases">
        <title>Genomic Encyclopedia of Type Strains, Phase III (KMG-III): the genomes of soil and plant-associated and newly described type strains.</title>
        <authorList>
            <person name="Whitman W."/>
        </authorList>
    </citation>
    <scope>NUCLEOTIDE SEQUENCE [LARGE SCALE GENOMIC DNA]</scope>
    <source>
        <strain evidence="3 4">CGMCC 1.12700</strain>
    </source>
</reference>
<keyword evidence="4" id="KW-1185">Reference proteome</keyword>
<protein>
    <recommendedName>
        <fullName evidence="2">Sialate O-acetylesterase domain-containing protein</fullName>
    </recommendedName>
</protein>
<evidence type="ECO:0000313" key="4">
    <source>
        <dbReference type="Proteomes" id="UP000240572"/>
    </source>
</evidence>
<dbReference type="PANTHER" id="PTHR31988">
    <property type="entry name" value="ESTERASE, PUTATIVE (DUF303)-RELATED"/>
    <property type="match status" value="1"/>
</dbReference>
<evidence type="ECO:0000259" key="2">
    <source>
        <dbReference type="Pfam" id="PF03629"/>
    </source>
</evidence>
<dbReference type="InterPro" id="IPR005181">
    <property type="entry name" value="SASA"/>
</dbReference>
<proteinExistence type="predicted"/>
<dbReference type="Gene3D" id="3.40.50.1110">
    <property type="entry name" value="SGNH hydrolase"/>
    <property type="match status" value="1"/>
</dbReference>
<keyword evidence="1" id="KW-0378">Hydrolase</keyword>
<comment type="caution">
    <text evidence="3">The sequence shown here is derived from an EMBL/GenBank/DDBJ whole genome shotgun (WGS) entry which is preliminary data.</text>
</comment>
<dbReference type="SUPFAM" id="SSF52266">
    <property type="entry name" value="SGNH hydrolase"/>
    <property type="match status" value="1"/>
</dbReference>
<dbReference type="Pfam" id="PF03629">
    <property type="entry name" value="SASA"/>
    <property type="match status" value="1"/>
</dbReference>